<feature type="signal peptide" evidence="17">
    <location>
        <begin position="1"/>
        <end position="19"/>
    </location>
</feature>
<keyword evidence="9 16" id="KW-0326">Glycosidase</keyword>
<dbReference type="GO" id="GO:0004650">
    <property type="term" value="F:polygalacturonase activity"/>
    <property type="evidence" value="ECO:0007669"/>
    <property type="project" value="InterPro"/>
</dbReference>
<evidence type="ECO:0000256" key="15">
    <source>
        <dbReference type="ARBA" id="ARBA00048766"/>
    </source>
</evidence>
<dbReference type="STRING" id="1051891.A0A0C3QNZ6"/>
<proteinExistence type="inferred from homology"/>
<evidence type="ECO:0000256" key="1">
    <source>
        <dbReference type="ARBA" id="ARBA00004613"/>
    </source>
</evidence>
<dbReference type="GO" id="GO:0005975">
    <property type="term" value="P:carbohydrate metabolic process"/>
    <property type="evidence" value="ECO:0007669"/>
    <property type="project" value="InterPro"/>
</dbReference>
<dbReference type="EC" id="3.2.1.67" evidence="12"/>
<keyword evidence="19" id="KW-1185">Reference proteome</keyword>
<dbReference type="GO" id="GO:0005576">
    <property type="term" value="C:extracellular region"/>
    <property type="evidence" value="ECO:0007669"/>
    <property type="project" value="UniProtKB-SubCell"/>
</dbReference>
<dbReference type="Gene3D" id="2.160.20.10">
    <property type="entry name" value="Single-stranded right-handed beta-helix, Pectin lyase-like"/>
    <property type="match status" value="1"/>
</dbReference>
<dbReference type="SUPFAM" id="SSF51126">
    <property type="entry name" value="Pectin lyase-like"/>
    <property type="match status" value="1"/>
</dbReference>
<evidence type="ECO:0000256" key="7">
    <source>
        <dbReference type="ARBA" id="ARBA00023157"/>
    </source>
</evidence>
<keyword evidence="6 16" id="KW-0378">Hydrolase</keyword>
<dbReference type="AlphaFoldDB" id="A0A0C3QNZ6"/>
<dbReference type="PANTHER" id="PTHR31736">
    <property type="match status" value="1"/>
</dbReference>
<dbReference type="GO" id="GO:0071555">
    <property type="term" value="P:cell wall organization"/>
    <property type="evidence" value="ECO:0007669"/>
    <property type="project" value="UniProtKB-KW"/>
</dbReference>
<dbReference type="EMBL" id="KN822989">
    <property type="protein sequence ID" value="KIO28934.1"/>
    <property type="molecule type" value="Genomic_DNA"/>
</dbReference>
<sequence length="473" mass="51167">MVHVTQLLLVAAAVGSVTAGGSSKPGPTKKKTCKVPYAGKNKDSSPGILATFAKCSSDAIIEFEEPYTYHAWTPMSWLGLSNVDIKLNGNLDLPNDIATVQQKINSTTNQASVSLFLTAARGGDRMLTLPLGPILQTYATPWFYIHGSNVNLIGSTKKNYGQFQGHGQQWWDIGQRILRPQLATFNVSTGTIKNIKVIKPVAWGFNIPGTNVKVSNHFVDAAPNNGTRDQTTSFPFNTDGFNMSGQNITLDGYYGHNGDDCVSVVNGARNIVAKNGYCGFSSHGLSIGSLGRAGAVHTVANVLFENWTMEGAVYAARFKSWTGGQGWAKNVTWRNIKALNVSTAIFITQNYFDQDKGPRPNNTSGTSTAVDNLNFENFEGSLGPNWTDGTCISTPCWNYVQGGDSTQSIIMDLYPGTATNLHFKNIKVHPYKKPYSATTVICDPATLAPGEQDTLGFQCQRGPYVPTKIKGSH</sequence>
<evidence type="ECO:0000256" key="4">
    <source>
        <dbReference type="ARBA" id="ARBA00022729"/>
    </source>
</evidence>
<comment type="subcellular location">
    <subcellularLocation>
        <location evidence="1">Secreted</location>
    </subcellularLocation>
</comment>
<name>A0A0C3QNZ6_9AGAM</name>
<dbReference type="Pfam" id="PF00295">
    <property type="entry name" value="Glyco_hydro_28"/>
    <property type="match status" value="1"/>
</dbReference>
<keyword evidence="7" id="KW-1015">Disulfide bond</keyword>
<evidence type="ECO:0000256" key="5">
    <source>
        <dbReference type="ARBA" id="ARBA00022737"/>
    </source>
</evidence>
<dbReference type="OrthoDB" id="187139at2759"/>
<dbReference type="GO" id="GO:0047911">
    <property type="term" value="F:galacturan 1,4-alpha-galacturonidase activity"/>
    <property type="evidence" value="ECO:0007669"/>
    <property type="project" value="UniProtKB-EC"/>
</dbReference>
<dbReference type="InterPro" id="IPR011050">
    <property type="entry name" value="Pectin_lyase_fold/virulence"/>
</dbReference>
<organism evidence="18 19">
    <name type="scientific">Tulasnella calospora MUT 4182</name>
    <dbReference type="NCBI Taxonomy" id="1051891"/>
    <lineage>
        <taxon>Eukaryota</taxon>
        <taxon>Fungi</taxon>
        <taxon>Dikarya</taxon>
        <taxon>Basidiomycota</taxon>
        <taxon>Agaricomycotina</taxon>
        <taxon>Agaricomycetes</taxon>
        <taxon>Cantharellales</taxon>
        <taxon>Tulasnellaceae</taxon>
        <taxon>Tulasnella</taxon>
    </lineage>
</organism>
<evidence type="ECO:0000256" key="17">
    <source>
        <dbReference type="SAM" id="SignalP"/>
    </source>
</evidence>
<evidence type="ECO:0000256" key="13">
    <source>
        <dbReference type="ARBA" id="ARBA00041474"/>
    </source>
</evidence>
<evidence type="ECO:0000256" key="14">
    <source>
        <dbReference type="ARBA" id="ARBA00042262"/>
    </source>
</evidence>
<evidence type="ECO:0000256" key="10">
    <source>
        <dbReference type="ARBA" id="ARBA00023316"/>
    </source>
</evidence>
<dbReference type="Proteomes" id="UP000054248">
    <property type="component" value="Unassembled WGS sequence"/>
</dbReference>
<keyword evidence="5" id="KW-0677">Repeat</keyword>
<keyword evidence="10" id="KW-0961">Cell wall biogenesis/degradation</keyword>
<reference evidence="18 19" key="1">
    <citation type="submission" date="2014-04" db="EMBL/GenBank/DDBJ databases">
        <authorList>
            <consortium name="DOE Joint Genome Institute"/>
            <person name="Kuo A."/>
            <person name="Girlanda M."/>
            <person name="Perotto S."/>
            <person name="Kohler A."/>
            <person name="Nagy L.G."/>
            <person name="Floudas D."/>
            <person name="Copeland A."/>
            <person name="Barry K.W."/>
            <person name="Cichocki N."/>
            <person name="Veneault-Fourrey C."/>
            <person name="LaButti K."/>
            <person name="Lindquist E.A."/>
            <person name="Lipzen A."/>
            <person name="Lundell T."/>
            <person name="Morin E."/>
            <person name="Murat C."/>
            <person name="Sun H."/>
            <person name="Tunlid A."/>
            <person name="Henrissat B."/>
            <person name="Grigoriev I.V."/>
            <person name="Hibbett D.S."/>
            <person name="Martin F."/>
            <person name="Nordberg H.P."/>
            <person name="Cantor M.N."/>
            <person name="Hua S.X."/>
        </authorList>
    </citation>
    <scope>NUCLEOTIDE SEQUENCE [LARGE SCALE GENOMIC DNA]</scope>
    <source>
        <strain evidence="18 19">MUT 4182</strain>
    </source>
</reference>
<evidence type="ECO:0000313" key="19">
    <source>
        <dbReference type="Proteomes" id="UP000054248"/>
    </source>
</evidence>
<evidence type="ECO:0000256" key="12">
    <source>
        <dbReference type="ARBA" id="ARBA00038933"/>
    </source>
</evidence>
<gene>
    <name evidence="18" type="ORF">M407DRAFT_229231</name>
</gene>
<evidence type="ECO:0000313" key="18">
    <source>
        <dbReference type="EMBL" id="KIO28934.1"/>
    </source>
</evidence>
<comment type="function">
    <text evidence="11">Specific in hydrolyzing the terminal glycosidic bond of polygalacturonic acid and oligogalacturonates.</text>
</comment>
<comment type="similarity">
    <text evidence="2 16">Belongs to the glycosyl hydrolase 28 family.</text>
</comment>
<reference evidence="19" key="2">
    <citation type="submission" date="2015-01" db="EMBL/GenBank/DDBJ databases">
        <title>Evolutionary Origins and Diversification of the Mycorrhizal Mutualists.</title>
        <authorList>
            <consortium name="DOE Joint Genome Institute"/>
            <consortium name="Mycorrhizal Genomics Consortium"/>
            <person name="Kohler A."/>
            <person name="Kuo A."/>
            <person name="Nagy L.G."/>
            <person name="Floudas D."/>
            <person name="Copeland A."/>
            <person name="Barry K.W."/>
            <person name="Cichocki N."/>
            <person name="Veneault-Fourrey C."/>
            <person name="LaButti K."/>
            <person name="Lindquist E.A."/>
            <person name="Lipzen A."/>
            <person name="Lundell T."/>
            <person name="Morin E."/>
            <person name="Murat C."/>
            <person name="Riley R."/>
            <person name="Ohm R."/>
            <person name="Sun H."/>
            <person name="Tunlid A."/>
            <person name="Henrissat B."/>
            <person name="Grigoriev I.V."/>
            <person name="Hibbett D.S."/>
            <person name="Martin F."/>
        </authorList>
    </citation>
    <scope>NUCLEOTIDE SEQUENCE [LARGE SCALE GENOMIC DNA]</scope>
    <source>
        <strain evidence="19">MUT 4182</strain>
    </source>
</reference>
<dbReference type="InterPro" id="IPR012334">
    <property type="entry name" value="Pectin_lyas_fold"/>
</dbReference>
<keyword evidence="8" id="KW-0325">Glycoprotein</keyword>
<accession>A0A0C3QNZ6</accession>
<evidence type="ECO:0000256" key="8">
    <source>
        <dbReference type="ARBA" id="ARBA00023180"/>
    </source>
</evidence>
<comment type="catalytic activity">
    <reaction evidence="15">
        <text>[(1-&gt;4)-alpha-D-galacturonosyl](n) + H2O = alpha-D-galacturonate + [(1-&gt;4)-alpha-D-galacturonosyl](n-1)</text>
        <dbReference type="Rhea" id="RHEA:14117"/>
        <dbReference type="Rhea" id="RHEA-COMP:14570"/>
        <dbReference type="Rhea" id="RHEA-COMP:14572"/>
        <dbReference type="ChEBI" id="CHEBI:15377"/>
        <dbReference type="ChEBI" id="CHEBI:58658"/>
        <dbReference type="ChEBI" id="CHEBI:140523"/>
        <dbReference type="EC" id="3.2.1.67"/>
    </reaction>
</comment>
<feature type="chain" id="PRO_5002177536" description="galacturonan 1,4-alpha-galacturonidase" evidence="17">
    <location>
        <begin position="20"/>
        <end position="473"/>
    </location>
</feature>
<protein>
    <recommendedName>
        <fullName evidence="12">galacturonan 1,4-alpha-galacturonidase</fullName>
        <ecNumber evidence="12">3.2.1.67</ecNumber>
    </recommendedName>
    <alternativeName>
        <fullName evidence="13">Galacturan 1,4-alpha-galacturonidase C</fullName>
    </alternativeName>
    <alternativeName>
        <fullName evidence="14">Poly(1,4-alpha-D-galacturonide)galacturonohydrolase C</fullName>
    </alternativeName>
</protein>
<evidence type="ECO:0000256" key="3">
    <source>
        <dbReference type="ARBA" id="ARBA00022525"/>
    </source>
</evidence>
<evidence type="ECO:0000256" key="11">
    <source>
        <dbReference type="ARBA" id="ARBA00037312"/>
    </source>
</evidence>
<dbReference type="InterPro" id="IPR000743">
    <property type="entry name" value="Glyco_hydro_28"/>
</dbReference>
<evidence type="ECO:0000256" key="6">
    <source>
        <dbReference type="ARBA" id="ARBA00022801"/>
    </source>
</evidence>
<evidence type="ECO:0000256" key="2">
    <source>
        <dbReference type="ARBA" id="ARBA00008834"/>
    </source>
</evidence>
<evidence type="ECO:0000256" key="9">
    <source>
        <dbReference type="ARBA" id="ARBA00023295"/>
    </source>
</evidence>
<keyword evidence="4 17" id="KW-0732">Signal</keyword>
<dbReference type="PANTHER" id="PTHR31736:SF11">
    <property type="entry name" value="EXOPOLYGALACTURONASE C-RELATED"/>
    <property type="match status" value="1"/>
</dbReference>
<keyword evidence="3" id="KW-0964">Secreted</keyword>
<dbReference type="HOGENOM" id="CLU_016031_1_2_1"/>
<evidence type="ECO:0000256" key="16">
    <source>
        <dbReference type="RuleBase" id="RU361169"/>
    </source>
</evidence>